<feature type="compositionally biased region" description="Basic and acidic residues" evidence="1">
    <location>
        <begin position="62"/>
        <end position="71"/>
    </location>
</feature>
<organism evidence="2 3">
    <name type="scientific">Phytophthora fragariaefolia</name>
    <dbReference type="NCBI Taxonomy" id="1490495"/>
    <lineage>
        <taxon>Eukaryota</taxon>
        <taxon>Sar</taxon>
        <taxon>Stramenopiles</taxon>
        <taxon>Oomycota</taxon>
        <taxon>Peronosporomycetes</taxon>
        <taxon>Peronosporales</taxon>
        <taxon>Peronosporaceae</taxon>
        <taxon>Phytophthora</taxon>
    </lineage>
</organism>
<feature type="compositionally biased region" description="Low complexity" evidence="1">
    <location>
        <begin position="73"/>
        <end position="94"/>
    </location>
</feature>
<gene>
    <name evidence="2" type="ORF">Pfra01_000744800</name>
</gene>
<evidence type="ECO:0000313" key="2">
    <source>
        <dbReference type="EMBL" id="GMF31907.1"/>
    </source>
</evidence>
<feature type="region of interest" description="Disordered" evidence="1">
    <location>
        <begin position="62"/>
        <end position="139"/>
    </location>
</feature>
<sequence>MADALEGGKAVPANACHALFAFVRNTYPKFTDFLETKISLEDDKPEHQLKVAVAALVRKAETDGRLPDRKKTNAAPPAAATTKNKNTTPVNKKPQQMPMKSTKNPKKRSPEPKLKLRSWSGRRSRRSPTPTPRTRSSAMSAVQQVTLLISAALTCKVTRRVSLAEVQRLTLKPRVSVRTMRTTNVGLASGDAVSCWTR</sequence>
<comment type="caution">
    <text evidence="2">The sequence shown here is derived from an EMBL/GenBank/DDBJ whole genome shotgun (WGS) entry which is preliminary data.</text>
</comment>
<evidence type="ECO:0000256" key="1">
    <source>
        <dbReference type="SAM" id="MobiDB-lite"/>
    </source>
</evidence>
<protein>
    <submittedName>
        <fullName evidence="2">Unnamed protein product</fullName>
    </submittedName>
</protein>
<dbReference type="Proteomes" id="UP001165121">
    <property type="component" value="Unassembled WGS sequence"/>
</dbReference>
<proteinExistence type="predicted"/>
<dbReference type="EMBL" id="BSXT01000657">
    <property type="protein sequence ID" value="GMF31907.1"/>
    <property type="molecule type" value="Genomic_DNA"/>
</dbReference>
<reference evidence="2" key="1">
    <citation type="submission" date="2023-04" db="EMBL/GenBank/DDBJ databases">
        <title>Phytophthora fragariaefolia NBRC 109709.</title>
        <authorList>
            <person name="Ichikawa N."/>
            <person name="Sato H."/>
            <person name="Tonouchi N."/>
        </authorList>
    </citation>
    <scope>NUCLEOTIDE SEQUENCE</scope>
    <source>
        <strain evidence="2">NBRC 109709</strain>
    </source>
</reference>
<name>A0A9W6X5E9_9STRA</name>
<evidence type="ECO:0000313" key="3">
    <source>
        <dbReference type="Proteomes" id="UP001165121"/>
    </source>
</evidence>
<keyword evidence="3" id="KW-1185">Reference proteome</keyword>
<dbReference type="AlphaFoldDB" id="A0A9W6X5E9"/>
<accession>A0A9W6X5E9</accession>